<dbReference type="Pfam" id="PF09346">
    <property type="entry name" value="SMI1_KNR4"/>
    <property type="match status" value="1"/>
</dbReference>
<reference evidence="3 4" key="1">
    <citation type="submission" date="2024-06" db="EMBL/GenBank/DDBJ databases">
        <authorList>
            <person name="Kaempfer P."/>
            <person name="Viver T."/>
        </authorList>
    </citation>
    <scope>NUCLEOTIDE SEQUENCE [LARGE SCALE GENOMIC DNA]</scope>
    <source>
        <strain evidence="3 4">ST-119</strain>
    </source>
</reference>
<proteinExistence type="predicted"/>
<dbReference type="InterPro" id="IPR018958">
    <property type="entry name" value="Knr4/Smi1-like_dom"/>
</dbReference>
<keyword evidence="4" id="KW-1185">Reference proteome</keyword>
<sequence length="649" mass="75081">MPKKLLLLFLFAVSVCMAQNLPDSIQVSIDVYGVSFSGKEFKYKSTSLNLTNNKGNFFIGGHKIQATTKQIEKFVAAVQTPMDFDAHFNNLGIDTLQIKNKSEKLLKQGDFEWITEQKAYILPLLADIENYKALYEEDFYTGLDFSVGLRDRTKKQFIIKFFSRGRLTYSGTTTLSRTGYNLPWLDMVSGTENYNPKLEPLFATLMGDKISVVEGKELTASLAERIIKNNALKLYELGAKKYKTEIDELATDFTIEKAELNRKKEKEYIIKLHNSSMLPNMYINFFATENNHTLYTRDSLKENYKTIVERVKAIDFISDYLNSNPKTRLYIKYYNGSAISTYDINRVNTNQKLWKAHDKYAEKQMEYLRKNPRSSEYVLFNINYSEEKNCGCNLRLDEGTIKKAITFEIVNDDNEGYSLWFLLPDNRVLLYLMDGEKTLNYTYKTWGNNYPGLQTPCKIFNLKGEPENYTSNNYTSGMYQMVSSLFEKSVTLKEGNSYTEKQRETKWIGNPGAQEDEIKAAEMRLGITLPDDYKKFLLIANGYKTCFRISEPSFFMAENIEYLNKVDPNLVKLWNEHIEDETYKTKFASAIIVGGGFLEPQLFLLIPPTGINGKWEYWKFTGWLPGEIRYENLTAYFISVINFIDTVNP</sequence>
<dbReference type="SUPFAM" id="SSF160631">
    <property type="entry name" value="SMI1/KNR4-like"/>
    <property type="match status" value="1"/>
</dbReference>
<evidence type="ECO:0000313" key="4">
    <source>
        <dbReference type="Proteomes" id="UP001629156"/>
    </source>
</evidence>
<accession>A0ABW8YS30</accession>
<dbReference type="EMBL" id="JBELPZ010000001">
    <property type="protein sequence ID" value="MFL9843009.1"/>
    <property type="molecule type" value="Genomic_DNA"/>
</dbReference>
<protein>
    <submittedName>
        <fullName evidence="3">SMI1/KNR4 family protein</fullName>
    </submittedName>
</protein>
<evidence type="ECO:0000259" key="2">
    <source>
        <dbReference type="SMART" id="SM00860"/>
    </source>
</evidence>
<dbReference type="RefSeq" id="WP_408083242.1">
    <property type="nucleotide sequence ID" value="NZ_JBELPZ010000001.1"/>
</dbReference>
<keyword evidence="1" id="KW-0732">Signal</keyword>
<dbReference type="InterPro" id="IPR037883">
    <property type="entry name" value="Knr4/Smi1-like_sf"/>
</dbReference>
<feature type="domain" description="Knr4/Smi1-like" evidence="2">
    <location>
        <begin position="512"/>
        <end position="639"/>
    </location>
</feature>
<dbReference type="Proteomes" id="UP001629156">
    <property type="component" value="Unassembled WGS sequence"/>
</dbReference>
<dbReference type="Gene3D" id="3.40.1580.10">
    <property type="entry name" value="SMI1/KNR4-like"/>
    <property type="match status" value="1"/>
</dbReference>
<organism evidence="3 4">
    <name type="scientific">Flavobacterium rhizosphaerae</name>
    <dbReference type="NCBI Taxonomy" id="3163298"/>
    <lineage>
        <taxon>Bacteria</taxon>
        <taxon>Pseudomonadati</taxon>
        <taxon>Bacteroidota</taxon>
        <taxon>Flavobacteriia</taxon>
        <taxon>Flavobacteriales</taxon>
        <taxon>Flavobacteriaceae</taxon>
        <taxon>Flavobacterium</taxon>
    </lineage>
</organism>
<name>A0ABW8YS30_9FLAO</name>
<comment type="caution">
    <text evidence="3">The sequence shown here is derived from an EMBL/GenBank/DDBJ whole genome shotgun (WGS) entry which is preliminary data.</text>
</comment>
<evidence type="ECO:0000313" key="3">
    <source>
        <dbReference type="EMBL" id="MFL9843009.1"/>
    </source>
</evidence>
<feature type="signal peptide" evidence="1">
    <location>
        <begin position="1"/>
        <end position="18"/>
    </location>
</feature>
<dbReference type="SMART" id="SM00860">
    <property type="entry name" value="SMI1_KNR4"/>
    <property type="match status" value="1"/>
</dbReference>
<feature type="chain" id="PRO_5045970723" evidence="1">
    <location>
        <begin position="19"/>
        <end position="649"/>
    </location>
</feature>
<gene>
    <name evidence="3" type="ORF">ABS766_01125</name>
</gene>
<evidence type="ECO:0000256" key="1">
    <source>
        <dbReference type="SAM" id="SignalP"/>
    </source>
</evidence>